<sequence>MVAQACRVWPYDASLALAAVAYPMPGSDRIGERQLRLVVAMLGAEDARLLAVHETDLAEDAAFALTGDGLLLDTARYDLAKGVRAFGVVLRSAAPGPSCPDGRANDEMTLYVREGETLRPVFTSNLDFWARVEGEPCSWAPGQRLVTEEARFTIAVQPTAHHGFADLRVQSNVARTETVTGSDRETSSQRRDSRVLRYDGSRYDTSALQNGFFWTQAPSDE</sequence>
<reference evidence="1 2" key="1">
    <citation type="submission" date="2019-03" db="EMBL/GenBank/DDBJ databases">
        <title>Luteimonas zhaokaii sp.nov., isolated from the rectal contents of Plateau pika in Yushu, Qinghai Province, China.</title>
        <authorList>
            <person name="Zhang G."/>
        </authorList>
    </citation>
    <scope>NUCLEOTIDE SEQUENCE [LARGE SCALE GENOMIC DNA]</scope>
    <source>
        <strain evidence="1 2">THG-MD21</strain>
    </source>
</reference>
<dbReference type="OrthoDB" id="7202514at2"/>
<evidence type="ECO:0000313" key="1">
    <source>
        <dbReference type="EMBL" id="TDK34051.1"/>
    </source>
</evidence>
<organism evidence="1 2">
    <name type="scientific">Luteimonas terrae</name>
    <dbReference type="NCBI Taxonomy" id="1530191"/>
    <lineage>
        <taxon>Bacteria</taxon>
        <taxon>Pseudomonadati</taxon>
        <taxon>Pseudomonadota</taxon>
        <taxon>Gammaproteobacteria</taxon>
        <taxon>Lysobacterales</taxon>
        <taxon>Lysobacteraceae</taxon>
        <taxon>Luteimonas</taxon>
    </lineage>
</organism>
<dbReference type="Proteomes" id="UP000295543">
    <property type="component" value="Unassembled WGS sequence"/>
</dbReference>
<evidence type="ECO:0000313" key="2">
    <source>
        <dbReference type="Proteomes" id="UP000295543"/>
    </source>
</evidence>
<keyword evidence="2" id="KW-1185">Reference proteome</keyword>
<name>A0A4R5UFK9_9GAMM</name>
<comment type="caution">
    <text evidence="1">The sequence shown here is derived from an EMBL/GenBank/DDBJ whole genome shotgun (WGS) entry which is preliminary data.</text>
</comment>
<gene>
    <name evidence="1" type="ORF">E2F49_03505</name>
</gene>
<dbReference type="EMBL" id="SMTG01000002">
    <property type="protein sequence ID" value="TDK34051.1"/>
    <property type="molecule type" value="Genomic_DNA"/>
</dbReference>
<accession>A0A4R5UFK9</accession>
<protein>
    <submittedName>
        <fullName evidence="1">Uncharacterized protein</fullName>
    </submittedName>
</protein>
<dbReference type="AlphaFoldDB" id="A0A4R5UFK9"/>
<proteinExistence type="predicted"/>